<dbReference type="CDD" id="cd06343">
    <property type="entry name" value="PBP1_ABC_ligand_binding-like"/>
    <property type="match status" value="1"/>
</dbReference>
<evidence type="ECO:0000313" key="5">
    <source>
        <dbReference type="EMBL" id="MER6168923.1"/>
    </source>
</evidence>
<dbReference type="InterPro" id="IPR028082">
    <property type="entry name" value="Peripla_BP_I"/>
</dbReference>
<evidence type="ECO:0000313" key="6">
    <source>
        <dbReference type="Proteomes" id="UP001496720"/>
    </source>
</evidence>
<accession>A0ABV1T4K7</accession>
<feature type="domain" description="Leucine-binding protein" evidence="4">
    <location>
        <begin position="61"/>
        <end position="402"/>
    </location>
</feature>
<dbReference type="Gene3D" id="3.40.50.2300">
    <property type="match status" value="2"/>
</dbReference>
<proteinExistence type="inferred from homology"/>
<name>A0ABV1T4K7_9ACTN</name>
<keyword evidence="2 3" id="KW-0732">Signal</keyword>
<comment type="similarity">
    <text evidence="1">Belongs to the leucine-binding protein family.</text>
</comment>
<dbReference type="Pfam" id="PF13458">
    <property type="entry name" value="Peripla_BP_6"/>
    <property type="match status" value="1"/>
</dbReference>
<dbReference type="SUPFAM" id="SSF53822">
    <property type="entry name" value="Periplasmic binding protein-like I"/>
    <property type="match status" value="1"/>
</dbReference>
<gene>
    <name evidence="5" type="ORF">ABT188_30930</name>
</gene>
<keyword evidence="6" id="KW-1185">Reference proteome</keyword>
<evidence type="ECO:0000259" key="4">
    <source>
        <dbReference type="Pfam" id="PF13458"/>
    </source>
</evidence>
<dbReference type="PROSITE" id="PS51257">
    <property type="entry name" value="PROKAR_LIPOPROTEIN"/>
    <property type="match status" value="1"/>
</dbReference>
<organism evidence="5 6">
    <name type="scientific">Streptomyces violaceorubidus</name>
    <dbReference type="NCBI Taxonomy" id="284042"/>
    <lineage>
        <taxon>Bacteria</taxon>
        <taxon>Bacillati</taxon>
        <taxon>Actinomycetota</taxon>
        <taxon>Actinomycetes</taxon>
        <taxon>Kitasatosporales</taxon>
        <taxon>Streptomycetaceae</taxon>
        <taxon>Streptomyces</taxon>
    </lineage>
</organism>
<comment type="caution">
    <text evidence="5">The sequence shown here is derived from an EMBL/GenBank/DDBJ whole genome shotgun (WGS) entry which is preliminary data.</text>
</comment>
<dbReference type="PANTHER" id="PTHR47235">
    <property type="entry name" value="BLR6548 PROTEIN"/>
    <property type="match status" value="1"/>
</dbReference>
<dbReference type="Proteomes" id="UP001496720">
    <property type="component" value="Unassembled WGS sequence"/>
</dbReference>
<sequence length="431" mass="43765">MNVTHPRPRTARTAARTAALAAALAAVLLAGTACSSKADGGSTDDAAADGVKSGPGISDKTIRLGALTDLTGPYATLGKSIVQAQQMWADETNAAGGICGREVEIVVKDHGYDVQKAVTAYADIAPDVVALPQVIGSPVVAALLDDIERDHMLTFPQAWAASLLGRDSVQVLGTTYDLDMIAAVDFLTRAKKIAKGDTIGHVYFEGDYGANALEGSEWAAEQAGMKVAGQKIKATDTDLTAQVSALSKAGVKAILISAGPAQTASLAGVAAARGLKVPIVSSAPGYAPQLLKTPAAAALEAMVHVVSAAPAVSSDLPGVKKMVASYQKAYPGEPVDSGVLSGYNAAQLTGADLKKACEGGSLARQDVVKAHRSQKNADTGLGTPQDFTLVTAPASRSTYVLKPDATAVGGLVGVEEAHKAPGVDAYLAGRG</sequence>
<evidence type="ECO:0000256" key="3">
    <source>
        <dbReference type="SAM" id="SignalP"/>
    </source>
</evidence>
<evidence type="ECO:0000256" key="2">
    <source>
        <dbReference type="ARBA" id="ARBA00022729"/>
    </source>
</evidence>
<dbReference type="PANTHER" id="PTHR47235:SF1">
    <property type="entry name" value="BLR6548 PROTEIN"/>
    <property type="match status" value="1"/>
</dbReference>
<dbReference type="EMBL" id="JBEOZY010000051">
    <property type="protein sequence ID" value="MER6168923.1"/>
    <property type="molecule type" value="Genomic_DNA"/>
</dbReference>
<dbReference type="RefSeq" id="WP_352150158.1">
    <property type="nucleotide sequence ID" value="NZ_JBEOZY010000051.1"/>
</dbReference>
<evidence type="ECO:0000256" key="1">
    <source>
        <dbReference type="ARBA" id="ARBA00010062"/>
    </source>
</evidence>
<dbReference type="InterPro" id="IPR028081">
    <property type="entry name" value="Leu-bd"/>
</dbReference>
<feature type="chain" id="PRO_5046396284" evidence="3">
    <location>
        <begin position="39"/>
        <end position="431"/>
    </location>
</feature>
<reference evidence="5 6" key="1">
    <citation type="submission" date="2024-06" db="EMBL/GenBank/DDBJ databases">
        <title>The Natural Products Discovery Center: Release of the First 8490 Sequenced Strains for Exploring Actinobacteria Biosynthetic Diversity.</title>
        <authorList>
            <person name="Kalkreuter E."/>
            <person name="Kautsar S.A."/>
            <person name="Yang D."/>
            <person name="Bader C.D."/>
            <person name="Teijaro C.N."/>
            <person name="Fluegel L."/>
            <person name="Davis C.M."/>
            <person name="Simpson J.R."/>
            <person name="Lauterbach L."/>
            <person name="Steele A.D."/>
            <person name="Gui C."/>
            <person name="Meng S."/>
            <person name="Li G."/>
            <person name="Viehrig K."/>
            <person name="Ye F."/>
            <person name="Su P."/>
            <person name="Kiefer A.F."/>
            <person name="Nichols A."/>
            <person name="Cepeda A.J."/>
            <person name="Yan W."/>
            <person name="Fan B."/>
            <person name="Jiang Y."/>
            <person name="Adhikari A."/>
            <person name="Zheng C.-J."/>
            <person name="Schuster L."/>
            <person name="Cowan T.M."/>
            <person name="Smanski M.J."/>
            <person name="Chevrette M.G."/>
            <person name="De Carvalho L.P.S."/>
            <person name="Shen B."/>
        </authorList>
    </citation>
    <scope>NUCLEOTIDE SEQUENCE [LARGE SCALE GENOMIC DNA]</scope>
    <source>
        <strain evidence="5 6">NPDC001615</strain>
    </source>
</reference>
<protein>
    <submittedName>
        <fullName evidence="5">ABC transporter substrate-binding protein</fullName>
    </submittedName>
</protein>
<feature type="signal peptide" evidence="3">
    <location>
        <begin position="1"/>
        <end position="38"/>
    </location>
</feature>